<proteinExistence type="predicted"/>
<accession>A0A6A6P3Y6</accession>
<dbReference type="Proteomes" id="UP000799766">
    <property type="component" value="Unassembled WGS sequence"/>
</dbReference>
<evidence type="ECO:0000256" key="1">
    <source>
        <dbReference type="SAM" id="MobiDB-lite"/>
    </source>
</evidence>
<evidence type="ECO:0000313" key="2">
    <source>
        <dbReference type="EMBL" id="KAF2458514.1"/>
    </source>
</evidence>
<organism evidence="2 3">
    <name type="scientific">Lineolata rhizophorae</name>
    <dbReference type="NCBI Taxonomy" id="578093"/>
    <lineage>
        <taxon>Eukaryota</taxon>
        <taxon>Fungi</taxon>
        <taxon>Dikarya</taxon>
        <taxon>Ascomycota</taxon>
        <taxon>Pezizomycotina</taxon>
        <taxon>Dothideomycetes</taxon>
        <taxon>Dothideomycetes incertae sedis</taxon>
        <taxon>Lineolatales</taxon>
        <taxon>Lineolataceae</taxon>
        <taxon>Lineolata</taxon>
    </lineage>
</organism>
<feature type="region of interest" description="Disordered" evidence="1">
    <location>
        <begin position="1"/>
        <end position="30"/>
    </location>
</feature>
<feature type="compositionally biased region" description="Basic and acidic residues" evidence="1">
    <location>
        <begin position="1"/>
        <end position="11"/>
    </location>
</feature>
<reference evidence="2" key="1">
    <citation type="journal article" date="2020" name="Stud. Mycol.">
        <title>101 Dothideomycetes genomes: a test case for predicting lifestyles and emergence of pathogens.</title>
        <authorList>
            <person name="Haridas S."/>
            <person name="Albert R."/>
            <person name="Binder M."/>
            <person name="Bloem J."/>
            <person name="Labutti K."/>
            <person name="Salamov A."/>
            <person name="Andreopoulos B."/>
            <person name="Baker S."/>
            <person name="Barry K."/>
            <person name="Bills G."/>
            <person name="Bluhm B."/>
            <person name="Cannon C."/>
            <person name="Castanera R."/>
            <person name="Culley D."/>
            <person name="Daum C."/>
            <person name="Ezra D."/>
            <person name="Gonzalez J."/>
            <person name="Henrissat B."/>
            <person name="Kuo A."/>
            <person name="Liang C."/>
            <person name="Lipzen A."/>
            <person name="Lutzoni F."/>
            <person name="Magnuson J."/>
            <person name="Mondo S."/>
            <person name="Nolan M."/>
            <person name="Ohm R."/>
            <person name="Pangilinan J."/>
            <person name="Park H.-J."/>
            <person name="Ramirez L."/>
            <person name="Alfaro M."/>
            <person name="Sun H."/>
            <person name="Tritt A."/>
            <person name="Yoshinaga Y."/>
            <person name="Zwiers L.-H."/>
            <person name="Turgeon B."/>
            <person name="Goodwin S."/>
            <person name="Spatafora J."/>
            <person name="Crous P."/>
            <person name="Grigoriev I."/>
        </authorList>
    </citation>
    <scope>NUCLEOTIDE SEQUENCE</scope>
    <source>
        <strain evidence="2">ATCC 16933</strain>
    </source>
</reference>
<protein>
    <submittedName>
        <fullName evidence="2">Uncharacterized protein</fullName>
    </submittedName>
</protein>
<evidence type="ECO:0000313" key="3">
    <source>
        <dbReference type="Proteomes" id="UP000799766"/>
    </source>
</evidence>
<name>A0A6A6P3Y6_9PEZI</name>
<dbReference type="EMBL" id="MU001677">
    <property type="protein sequence ID" value="KAF2458514.1"/>
    <property type="molecule type" value="Genomic_DNA"/>
</dbReference>
<sequence>MPRRTDQERPPTRSQPATTRPAPARTGLPTYTPYCATYLPVWYAQRASERAARTAPTPPAPAQPR</sequence>
<keyword evidence="3" id="KW-1185">Reference proteome</keyword>
<dbReference type="AlphaFoldDB" id="A0A6A6P3Y6"/>
<gene>
    <name evidence="2" type="ORF">BDY21DRAFT_340457</name>
</gene>